<dbReference type="PANTHER" id="PTHR10807">
    <property type="entry name" value="MYOTUBULARIN-RELATED"/>
    <property type="match status" value="1"/>
</dbReference>
<evidence type="ECO:0000256" key="2">
    <source>
        <dbReference type="SAM" id="MobiDB-lite"/>
    </source>
</evidence>
<evidence type="ECO:0000259" key="3">
    <source>
        <dbReference type="PROSITE" id="PS51339"/>
    </source>
</evidence>
<dbReference type="InterPro" id="IPR029021">
    <property type="entry name" value="Prot-tyrosine_phosphatase-like"/>
</dbReference>
<dbReference type="InterPro" id="IPR030564">
    <property type="entry name" value="Myotubularin"/>
</dbReference>
<evidence type="ECO:0000313" key="5">
    <source>
        <dbReference type="Proteomes" id="UP000645828"/>
    </source>
</evidence>
<dbReference type="InterPro" id="IPR010569">
    <property type="entry name" value="Myotubularin-like_Pase_dom"/>
</dbReference>
<dbReference type="Proteomes" id="UP000645828">
    <property type="component" value="Unassembled WGS sequence"/>
</dbReference>
<dbReference type="Gene3D" id="2.30.29.30">
    <property type="entry name" value="Pleckstrin-homology domain (PH domain)/Phosphotyrosine-binding domain (PTB)"/>
    <property type="match status" value="1"/>
</dbReference>
<dbReference type="GO" id="GO:0046856">
    <property type="term" value="P:phosphatidylinositol dephosphorylation"/>
    <property type="evidence" value="ECO:0007669"/>
    <property type="project" value="TreeGrafter"/>
</dbReference>
<organism evidence="4 5">
    <name type="scientific">Nyctereutes procyonoides</name>
    <name type="common">Raccoon dog</name>
    <name type="synonym">Canis procyonoides</name>
    <dbReference type="NCBI Taxonomy" id="34880"/>
    <lineage>
        <taxon>Eukaryota</taxon>
        <taxon>Metazoa</taxon>
        <taxon>Chordata</taxon>
        <taxon>Craniata</taxon>
        <taxon>Vertebrata</taxon>
        <taxon>Euteleostomi</taxon>
        <taxon>Mammalia</taxon>
        <taxon>Eutheria</taxon>
        <taxon>Laurasiatheria</taxon>
        <taxon>Carnivora</taxon>
        <taxon>Caniformia</taxon>
        <taxon>Canidae</taxon>
        <taxon>Nyctereutes</taxon>
    </lineage>
</organism>
<name>A0A811YP94_NYCPR</name>
<reference evidence="4" key="1">
    <citation type="submission" date="2020-12" db="EMBL/GenBank/DDBJ databases">
        <authorList>
            <consortium name="Molecular Ecology Group"/>
        </authorList>
    </citation>
    <scope>NUCLEOTIDE SEQUENCE</scope>
    <source>
        <strain evidence="4">TBG_1078</strain>
    </source>
</reference>
<proteinExistence type="inferred from homology"/>
<comment type="caution">
    <text evidence="4">The sequence shown here is derived from an EMBL/GenBank/DDBJ whole genome shotgun (WGS) entry which is preliminary data.</text>
</comment>
<feature type="domain" description="Myotubularin phosphatase" evidence="3">
    <location>
        <begin position="175"/>
        <end position="377"/>
    </location>
</feature>
<accession>A0A811YP94</accession>
<dbReference type="InterPro" id="IPR011993">
    <property type="entry name" value="PH-like_dom_sf"/>
</dbReference>
<dbReference type="SUPFAM" id="SSF52799">
    <property type="entry name" value="(Phosphotyrosine protein) phosphatases II"/>
    <property type="match status" value="1"/>
</dbReference>
<dbReference type="PANTHER" id="PTHR10807:SF52">
    <property type="entry name" value="MYOTUBULARIN PHOSPHATASE DOMAIN-CONTAINING PROTEIN"/>
    <property type="match status" value="1"/>
</dbReference>
<dbReference type="PROSITE" id="PS51339">
    <property type="entry name" value="PPASE_MYOTUBULARIN"/>
    <property type="match status" value="1"/>
</dbReference>
<dbReference type="Pfam" id="PF06602">
    <property type="entry name" value="Myotub-related"/>
    <property type="match status" value="1"/>
</dbReference>
<comment type="similarity">
    <text evidence="1">Belongs to the protein-tyrosine phosphatase family. Non-receptor class myotubularin subfamily.</text>
</comment>
<keyword evidence="5" id="KW-1185">Reference proteome</keyword>
<evidence type="ECO:0000313" key="4">
    <source>
        <dbReference type="EMBL" id="CAD7678584.1"/>
    </source>
</evidence>
<sequence length="377" mass="41677">MEFSELIRTGQAQAKLLRGPEAPPLRGALCVTGHHLLLSPGPQVTSDLWLLLLRSSVDSIEKRVSGGFGTITWSCKDLRVLQLDIEGLGATLDIARSMETIPTLPGSPDFLPLALSPLESVITSFPFFYRPKGLRLGDAWHFHPPERYERVARETNAWRLREVNENFSLCPSYPRAVIVLLRSSEPLTGPQKRCCAEDEELLRAAGAGPGARGFILDTRGAQAAKQARVTGGGTQARGACPGWERLHWPLAEESFVCLVEAFGDLDREHGQLAQLTRGLPLAGTREGGTEHHLPSCPGHGKPNEQRKLRNSLYIPNPLAIWPSVEPQSLRLWQGLFLDWICLPEPSEVAWEKVWQIVTDKEKTKGCQPTVTTSELQL</sequence>
<dbReference type="AlphaFoldDB" id="A0A811YP94"/>
<dbReference type="GO" id="GO:0010507">
    <property type="term" value="P:negative regulation of autophagy"/>
    <property type="evidence" value="ECO:0007669"/>
    <property type="project" value="TreeGrafter"/>
</dbReference>
<dbReference type="GO" id="GO:0019903">
    <property type="term" value="F:protein phosphatase binding"/>
    <property type="evidence" value="ECO:0007669"/>
    <property type="project" value="TreeGrafter"/>
</dbReference>
<feature type="region of interest" description="Disordered" evidence="2">
    <location>
        <begin position="281"/>
        <end position="304"/>
    </location>
</feature>
<dbReference type="GO" id="GO:0005737">
    <property type="term" value="C:cytoplasm"/>
    <property type="evidence" value="ECO:0007669"/>
    <property type="project" value="TreeGrafter"/>
</dbReference>
<protein>
    <submittedName>
        <fullName evidence="4">(raccoon dog) hypothetical protein</fullName>
    </submittedName>
</protein>
<dbReference type="EMBL" id="CAJHUB010000681">
    <property type="protein sequence ID" value="CAD7678584.1"/>
    <property type="molecule type" value="Genomic_DNA"/>
</dbReference>
<gene>
    <name evidence="4" type="ORF">NYPRO_LOCUS11382</name>
</gene>
<dbReference type="SUPFAM" id="SSF50729">
    <property type="entry name" value="PH domain-like"/>
    <property type="match status" value="1"/>
</dbReference>
<evidence type="ECO:0000256" key="1">
    <source>
        <dbReference type="ARBA" id="ARBA00007471"/>
    </source>
</evidence>